<reference evidence="4" key="1">
    <citation type="journal article" date="2012" name="Science">
        <title>The Paleozoic origin of enzymatic lignin decomposition reconstructed from 31 fungal genomes.</title>
        <authorList>
            <person name="Floudas D."/>
            <person name="Binder M."/>
            <person name="Riley R."/>
            <person name="Barry K."/>
            <person name="Blanchette R.A."/>
            <person name="Henrissat B."/>
            <person name="Martinez A.T."/>
            <person name="Otillar R."/>
            <person name="Spatafora J.W."/>
            <person name="Yadav J.S."/>
            <person name="Aerts A."/>
            <person name="Benoit I."/>
            <person name="Boyd A."/>
            <person name="Carlson A."/>
            <person name="Copeland A."/>
            <person name="Coutinho P.M."/>
            <person name="de Vries R.P."/>
            <person name="Ferreira P."/>
            <person name="Findley K."/>
            <person name="Foster B."/>
            <person name="Gaskell J."/>
            <person name="Glotzer D."/>
            <person name="Gorecki P."/>
            <person name="Heitman J."/>
            <person name="Hesse C."/>
            <person name="Hori C."/>
            <person name="Igarashi K."/>
            <person name="Jurgens J.A."/>
            <person name="Kallen N."/>
            <person name="Kersten P."/>
            <person name="Kohler A."/>
            <person name="Kuees U."/>
            <person name="Kumar T.K.A."/>
            <person name="Kuo A."/>
            <person name="LaButti K."/>
            <person name="Larrondo L.F."/>
            <person name="Lindquist E."/>
            <person name="Ling A."/>
            <person name="Lombard V."/>
            <person name="Lucas S."/>
            <person name="Lundell T."/>
            <person name="Martin R."/>
            <person name="McLaughlin D.J."/>
            <person name="Morgenstern I."/>
            <person name="Morin E."/>
            <person name="Murat C."/>
            <person name="Nagy L.G."/>
            <person name="Nolan M."/>
            <person name="Ohm R.A."/>
            <person name="Patyshakuliyeva A."/>
            <person name="Rokas A."/>
            <person name="Ruiz-Duenas F.J."/>
            <person name="Sabat G."/>
            <person name="Salamov A."/>
            <person name="Samejima M."/>
            <person name="Schmutz J."/>
            <person name="Slot J.C."/>
            <person name="St John F."/>
            <person name="Stenlid J."/>
            <person name="Sun H."/>
            <person name="Sun S."/>
            <person name="Syed K."/>
            <person name="Tsang A."/>
            <person name="Wiebenga A."/>
            <person name="Young D."/>
            <person name="Pisabarro A."/>
            <person name="Eastwood D.C."/>
            <person name="Martin F."/>
            <person name="Cullen D."/>
            <person name="Grigoriev I.V."/>
            <person name="Hibbett D.S."/>
        </authorList>
    </citation>
    <scope>NUCLEOTIDE SEQUENCE [LARGE SCALE GENOMIC DNA]</scope>
    <source>
        <strain evidence="4">FP-101664</strain>
    </source>
</reference>
<proteinExistence type="predicted"/>
<sequence>MRPHGRLTRVPGRIERARRDLLFSIAEDVTSGLAPISPTLLPLPDPTPSTSTSAFQPNLQIPTLNSGIGAGSTATPLATASAPDFGDTSATFTVPTTSSPAPSSTDIWEPSTTQAAPITADDTQFTPIASTQTTFSHDPTTVETSTSVVPVTSVISISGTAATTTVWLSPLASAKSAQDESAASQGGGASTGTIVAVAIACAVALILSVVGYRLWHKKRRARRNDEKPMPYSTEYPFSPIEDPFKLRSPTSPISLGCTKRPTTPLPAHITTREQDQFSLHPDAPEPAISSRPSSTFSYINSLCPETAALFPEPPATHPAPYSRPQTPQSPTTARSYMSARTQPGTVGFRPLPMPVQLSPLMAAHFAAHPEDRSTWAAHFANPEERASVWSVMEVEDARGTIYDAYAFSGGEVLEIGSPPEYSRE</sequence>
<feature type="region of interest" description="Disordered" evidence="1">
    <location>
        <begin position="309"/>
        <end position="338"/>
    </location>
</feature>
<dbReference type="KEGG" id="tvs:TRAVEDRAFT_53999"/>
<organism evidence="3 4">
    <name type="scientific">Trametes versicolor (strain FP-101664)</name>
    <name type="common">White-rot fungus</name>
    <name type="synonym">Coriolus versicolor</name>
    <dbReference type="NCBI Taxonomy" id="717944"/>
    <lineage>
        <taxon>Eukaryota</taxon>
        <taxon>Fungi</taxon>
        <taxon>Dikarya</taxon>
        <taxon>Basidiomycota</taxon>
        <taxon>Agaricomycotina</taxon>
        <taxon>Agaricomycetes</taxon>
        <taxon>Polyporales</taxon>
        <taxon>Polyporaceae</taxon>
        <taxon>Trametes</taxon>
    </lineage>
</organism>
<feature type="compositionally biased region" description="Polar residues" evidence="1">
    <location>
        <begin position="323"/>
        <end position="338"/>
    </location>
</feature>
<protein>
    <submittedName>
        <fullName evidence="3">Uncharacterized protein</fullName>
    </submittedName>
</protein>
<dbReference type="RefSeq" id="XP_008045122.1">
    <property type="nucleotide sequence ID" value="XM_008046931.1"/>
</dbReference>
<accession>R7S7I8</accession>
<evidence type="ECO:0000313" key="4">
    <source>
        <dbReference type="Proteomes" id="UP000054317"/>
    </source>
</evidence>
<evidence type="ECO:0000313" key="3">
    <source>
        <dbReference type="EMBL" id="EIW52018.1"/>
    </source>
</evidence>
<name>R7S7I8_TRAVS</name>
<keyword evidence="2" id="KW-0812">Transmembrane</keyword>
<feature type="transmembrane region" description="Helical" evidence="2">
    <location>
        <begin position="194"/>
        <end position="215"/>
    </location>
</feature>
<evidence type="ECO:0000256" key="1">
    <source>
        <dbReference type="SAM" id="MobiDB-lite"/>
    </source>
</evidence>
<keyword evidence="4" id="KW-1185">Reference proteome</keyword>
<keyword evidence="2" id="KW-1133">Transmembrane helix</keyword>
<dbReference type="OMA" id="WSVMEVE"/>
<keyword evidence="2" id="KW-0472">Membrane</keyword>
<dbReference type="Proteomes" id="UP000054317">
    <property type="component" value="Unassembled WGS sequence"/>
</dbReference>
<evidence type="ECO:0000256" key="2">
    <source>
        <dbReference type="SAM" id="Phobius"/>
    </source>
</evidence>
<dbReference type="AlphaFoldDB" id="R7S7I8"/>
<dbReference type="EMBL" id="JH711797">
    <property type="protein sequence ID" value="EIW52018.1"/>
    <property type="molecule type" value="Genomic_DNA"/>
</dbReference>
<dbReference type="GeneID" id="19417284"/>
<dbReference type="OrthoDB" id="2757468at2759"/>
<gene>
    <name evidence="3" type="ORF">TRAVEDRAFT_53999</name>
</gene>